<dbReference type="RefSeq" id="WP_377459058.1">
    <property type="nucleotide sequence ID" value="NZ_JBHLUB010000029.1"/>
</dbReference>
<dbReference type="EMBL" id="JBHLUB010000029">
    <property type="protein sequence ID" value="MFC0582121.1"/>
    <property type="molecule type" value="Genomic_DNA"/>
</dbReference>
<reference evidence="3 4" key="1">
    <citation type="submission" date="2024-09" db="EMBL/GenBank/DDBJ databases">
        <authorList>
            <person name="Sun Q."/>
            <person name="Mori K."/>
        </authorList>
    </citation>
    <scope>NUCLEOTIDE SEQUENCE [LARGE SCALE GENOMIC DNA]</scope>
    <source>
        <strain evidence="3 4">NCAIM B.02604</strain>
    </source>
</reference>
<dbReference type="PANTHER" id="PTHR31964:SF113">
    <property type="entry name" value="USPA DOMAIN-CONTAINING PROTEIN"/>
    <property type="match status" value="1"/>
</dbReference>
<feature type="domain" description="UspA" evidence="2">
    <location>
        <begin position="169"/>
        <end position="304"/>
    </location>
</feature>
<comment type="similarity">
    <text evidence="1">Belongs to the universal stress protein A family.</text>
</comment>
<proteinExistence type="inferred from homology"/>
<dbReference type="PANTHER" id="PTHR31964">
    <property type="entry name" value="ADENINE NUCLEOTIDE ALPHA HYDROLASES-LIKE SUPERFAMILY PROTEIN"/>
    <property type="match status" value="1"/>
</dbReference>
<evidence type="ECO:0000259" key="2">
    <source>
        <dbReference type="Pfam" id="PF00582"/>
    </source>
</evidence>
<protein>
    <submittedName>
        <fullName evidence="3">Universal stress protein</fullName>
    </submittedName>
</protein>
<gene>
    <name evidence="3" type="ORF">ACFFFR_06950</name>
</gene>
<keyword evidence="4" id="KW-1185">Reference proteome</keyword>
<evidence type="ECO:0000256" key="1">
    <source>
        <dbReference type="ARBA" id="ARBA00008791"/>
    </source>
</evidence>
<comment type="caution">
    <text evidence="3">The sequence shown here is derived from an EMBL/GenBank/DDBJ whole genome shotgun (WGS) entry which is preliminary data.</text>
</comment>
<dbReference type="InterPro" id="IPR006016">
    <property type="entry name" value="UspA"/>
</dbReference>
<dbReference type="Gene3D" id="3.40.50.620">
    <property type="entry name" value="HUPs"/>
    <property type="match status" value="2"/>
</dbReference>
<organism evidence="3 4">
    <name type="scientific">Micrococcoides hystricis</name>
    <dbReference type="NCBI Taxonomy" id="1572761"/>
    <lineage>
        <taxon>Bacteria</taxon>
        <taxon>Bacillati</taxon>
        <taxon>Actinomycetota</taxon>
        <taxon>Actinomycetes</taxon>
        <taxon>Micrococcales</taxon>
        <taxon>Micrococcaceae</taxon>
        <taxon>Micrococcoides</taxon>
    </lineage>
</organism>
<dbReference type="Proteomes" id="UP001589862">
    <property type="component" value="Unassembled WGS sequence"/>
</dbReference>
<dbReference type="PRINTS" id="PR01438">
    <property type="entry name" value="UNVRSLSTRESS"/>
</dbReference>
<feature type="domain" description="UspA" evidence="2">
    <location>
        <begin position="14"/>
        <end position="149"/>
    </location>
</feature>
<accession>A0ABV6PAH5</accession>
<dbReference type="InterPro" id="IPR006015">
    <property type="entry name" value="Universal_stress_UspA"/>
</dbReference>
<dbReference type="SUPFAM" id="SSF52402">
    <property type="entry name" value="Adenine nucleotide alpha hydrolases-like"/>
    <property type="match status" value="2"/>
</dbReference>
<evidence type="ECO:0000313" key="3">
    <source>
        <dbReference type="EMBL" id="MFC0582121.1"/>
    </source>
</evidence>
<sequence length="322" mass="33476">MEEKTHTEIQDPGVIVGIDGSNQCMAALGWAADEASRRGTMLTLVTAYTVPVFAASSMDAGYIAMDDGAIRAGAEAVLKDAMEALSGYSGPIQTVVEVGDAAGVLVDLSKRAEVLAVGSRGRGGFIGRLLGSVSSALPAHAKCATVVVPIEYAKHITERTTAEGKEVGPVVVGVDGSDQGRLASLRAAEAAQQRGTNLVVVSALPPLGGAVAWLPTMVDEREITKDIQEKLDAGAAWLRSYYPDLDISTKLVDGAPVDVLIEETKNAQLTVVGTRGRGGFTGMLLGSTSQGVLTYAQGPVMVVPDGEDPRLETRKDFGPVLD</sequence>
<dbReference type="InterPro" id="IPR014729">
    <property type="entry name" value="Rossmann-like_a/b/a_fold"/>
</dbReference>
<evidence type="ECO:0000313" key="4">
    <source>
        <dbReference type="Proteomes" id="UP001589862"/>
    </source>
</evidence>
<name>A0ABV6PAH5_9MICC</name>
<dbReference type="Pfam" id="PF00582">
    <property type="entry name" value="Usp"/>
    <property type="match status" value="2"/>
</dbReference>